<dbReference type="SUPFAM" id="SSF89360">
    <property type="entry name" value="HesB-like domain"/>
    <property type="match status" value="1"/>
</dbReference>
<proteinExistence type="inferred from homology"/>
<dbReference type="PIRSF" id="PIRSF034852">
    <property type="entry name" value="UCP034852"/>
    <property type="match status" value="1"/>
</dbReference>
<comment type="similarity">
    <text evidence="1">Belongs to the HesB/IscA family.</text>
</comment>
<dbReference type="EMBL" id="PVTO01000012">
    <property type="protein sequence ID" value="PRY82349.1"/>
    <property type="molecule type" value="Genomic_DNA"/>
</dbReference>
<dbReference type="RefSeq" id="WP_106193614.1">
    <property type="nucleotide sequence ID" value="NZ_PVTO01000012.1"/>
</dbReference>
<evidence type="ECO:0000313" key="3">
    <source>
        <dbReference type="Proteomes" id="UP000238205"/>
    </source>
</evidence>
<dbReference type="AlphaFoldDB" id="A0A2T0W6N2"/>
<accession>A0A2T0W6N2</accession>
<evidence type="ECO:0000313" key="2">
    <source>
        <dbReference type="EMBL" id="PRY82349.1"/>
    </source>
</evidence>
<name>A0A2T0W6N2_9LACT</name>
<organism evidence="2 3">
    <name type="scientific">Alkalibacterium olivapovliticus</name>
    <dbReference type="NCBI Taxonomy" id="99907"/>
    <lineage>
        <taxon>Bacteria</taxon>
        <taxon>Bacillati</taxon>
        <taxon>Bacillota</taxon>
        <taxon>Bacilli</taxon>
        <taxon>Lactobacillales</taxon>
        <taxon>Carnobacteriaceae</taxon>
        <taxon>Alkalibacterium</taxon>
    </lineage>
</organism>
<dbReference type="Proteomes" id="UP000238205">
    <property type="component" value="Unassembled WGS sequence"/>
</dbReference>
<comment type="caution">
    <text evidence="2">The sequence shown here is derived from an EMBL/GenBank/DDBJ whole genome shotgun (WGS) entry which is preliminary data.</text>
</comment>
<reference evidence="2 3" key="1">
    <citation type="submission" date="2018-03" db="EMBL/GenBank/DDBJ databases">
        <title>Genomic Encyclopedia of Archaeal and Bacterial Type Strains, Phase II (KMG-II): from individual species to whole genera.</title>
        <authorList>
            <person name="Goeker M."/>
        </authorList>
    </citation>
    <scope>NUCLEOTIDE SEQUENCE [LARGE SCALE GENOMIC DNA]</scope>
    <source>
        <strain evidence="2 3">DSM 13175</strain>
    </source>
</reference>
<protein>
    <submittedName>
        <fullName evidence="2">Uncharacterized protein YneR</fullName>
    </submittedName>
</protein>
<dbReference type="InterPro" id="IPR008326">
    <property type="entry name" value="PdhI-like"/>
</dbReference>
<sequence>MKIDVTDKAVSWFEKELLLDKGDAIRFFGKTYGNTEVHDGFSVGMSVDQPDADVLGKTEINGITYFAGEQDDWFFSRYDLEIDFDENKEEPIYHFHEN</sequence>
<dbReference type="InterPro" id="IPR035903">
    <property type="entry name" value="HesB-like_dom_sf"/>
</dbReference>
<evidence type="ECO:0000256" key="1">
    <source>
        <dbReference type="ARBA" id="ARBA00006718"/>
    </source>
</evidence>
<keyword evidence="3" id="KW-1185">Reference proteome</keyword>
<gene>
    <name evidence="2" type="ORF">CLV38_1123</name>
</gene>
<dbReference type="OrthoDB" id="1645729at2"/>